<dbReference type="Pfam" id="PF13087">
    <property type="entry name" value="AAA_12"/>
    <property type="match status" value="1"/>
</dbReference>
<keyword evidence="1 5" id="KW-0347">Helicase</keyword>
<keyword evidence="1 5" id="KW-0547">Nucleotide-binding</keyword>
<dbReference type="InterPro" id="IPR027417">
    <property type="entry name" value="P-loop_NTPase"/>
</dbReference>
<sequence length="787" mass="87789">MASHADDTLENARKHEPPLAPTTRASEPASAEENGAHREPEMIGESATPKSISPLVFTRRHTFLRAIVEGRKIELSDFRGDTKTLRDGSLAYVIEWTKSPERGFDQNVRAVFKPDAYKSHELNGSRLKLGYARDLVEIIEPPSVGDSRPWTDLFEMISCATEIELDFGNEAHAMLLQRLNTFFDQLAQDRRTDLSSARNDKNRHQPAYHIWPESVIEEEYLQSSSFKLELPGLTAANRKVIQSSSSNEEANFKLTAGFDKEYEKKYKNVLNSMMKAAGNRTGFPIASIIFSHVDRTASFSMEEKVQAVIGSSNLNAVQKNAATHALCDPDSLPAGLAVITGPAGTGKTHTAAVIAKCVLFSHTYRRIVITTKQNTALQRIFMSVVNLLDNEDQKNLLYVQGRIAAGKAEVSGSQAINSLLQRFAMDTHLSKMKQSNESIATKRRRVLNQFRVIFATSDIIMRDFPEADALQVDVILIDEAAAISEIESCGPIIKYQKFLKRVILIGDSLQLQPYSPANHAVTKRSLLTRLQQAGCLVTRLTDNNRMAPDLADLLRKTFYDTGYQRKLGLIKDPMHNTVLLHDTKLTLQLAEAPVISKFIKRINKTLTKKTFWIDVNGLESGRGTSFCNVAEQDVILELLRQIISSTPDREGVTAASVGVIAPYQAQVFDLKARISQEFPAWLNAGLSIATIDSYQGHERDVILISMVRGNDSGDLGFINDPHRVCCAVSRARLCQVIIGNHELIHAAAKDSKGHRKSRAMFDFLTKFKWEIVKMADIDEEHDLTEPK</sequence>
<evidence type="ECO:0000256" key="2">
    <source>
        <dbReference type="SAM" id="MobiDB-lite"/>
    </source>
</evidence>
<dbReference type="CDD" id="cd18808">
    <property type="entry name" value="SF1_C_Upf1"/>
    <property type="match status" value="1"/>
</dbReference>
<feature type="region of interest" description="Disordered" evidence="2">
    <location>
        <begin position="1"/>
        <end position="49"/>
    </location>
</feature>
<organism evidence="5 6">
    <name type="scientific">Drechslerella dactyloides</name>
    <name type="common">Nematode-trapping fungus</name>
    <name type="synonym">Arthrobotrys dactyloides</name>
    <dbReference type="NCBI Taxonomy" id="74499"/>
    <lineage>
        <taxon>Eukaryota</taxon>
        <taxon>Fungi</taxon>
        <taxon>Dikarya</taxon>
        <taxon>Ascomycota</taxon>
        <taxon>Pezizomycotina</taxon>
        <taxon>Orbiliomycetes</taxon>
        <taxon>Orbiliales</taxon>
        <taxon>Orbiliaceae</taxon>
        <taxon>Drechslerella</taxon>
    </lineage>
</organism>
<dbReference type="Proteomes" id="UP001221413">
    <property type="component" value="Unassembled WGS sequence"/>
</dbReference>
<keyword evidence="6" id="KW-1185">Reference proteome</keyword>
<evidence type="ECO:0000313" key="6">
    <source>
        <dbReference type="Proteomes" id="UP001221413"/>
    </source>
</evidence>
<dbReference type="SUPFAM" id="SSF52540">
    <property type="entry name" value="P-loop containing nucleoside triphosphate hydrolases"/>
    <property type="match status" value="1"/>
</dbReference>
<feature type="domain" description="DNA2/NAM7 helicase helicase" evidence="3">
    <location>
        <begin position="428"/>
        <end position="513"/>
    </location>
</feature>
<dbReference type="InterPro" id="IPR047187">
    <property type="entry name" value="SF1_C_Upf1"/>
</dbReference>
<gene>
    <name evidence="5" type="ORF">Dda_8969</name>
</gene>
<feature type="compositionally biased region" description="Basic and acidic residues" evidence="2">
    <location>
        <begin position="1"/>
        <end position="17"/>
    </location>
</feature>
<dbReference type="PANTHER" id="PTHR10887">
    <property type="entry name" value="DNA2/NAM7 HELICASE FAMILY"/>
    <property type="match status" value="1"/>
</dbReference>
<feature type="domain" description="DNA2/NAM7 helicase-like C-terminal" evidence="4">
    <location>
        <begin position="523"/>
        <end position="741"/>
    </location>
</feature>
<dbReference type="PANTHER" id="PTHR10887:SF495">
    <property type="entry name" value="HELICASE SENATAXIN ISOFORM X1-RELATED"/>
    <property type="match status" value="1"/>
</dbReference>
<name>A0AAD6NFG2_DREDA</name>
<evidence type="ECO:0000313" key="5">
    <source>
        <dbReference type="EMBL" id="KAJ6256134.1"/>
    </source>
</evidence>
<keyword evidence="1 5" id="KW-0378">Hydrolase</keyword>
<accession>A0AAD6NFG2</accession>
<keyword evidence="1 5" id="KW-0067">ATP-binding</keyword>
<dbReference type="AlphaFoldDB" id="A0AAD6NFG2"/>
<reference evidence="5" key="1">
    <citation type="submission" date="2023-01" db="EMBL/GenBank/DDBJ databases">
        <title>The chitinases involved in constricting ring structure development in the nematode-trapping fungus Drechslerella dactyloides.</title>
        <authorList>
            <person name="Wang R."/>
            <person name="Zhang L."/>
            <person name="Tang P."/>
            <person name="Li S."/>
            <person name="Liang L."/>
        </authorList>
    </citation>
    <scope>NUCLEOTIDE SEQUENCE</scope>
    <source>
        <strain evidence="5">YMF1.00031</strain>
    </source>
</reference>
<evidence type="ECO:0000256" key="1">
    <source>
        <dbReference type="ARBA" id="ARBA00022806"/>
    </source>
</evidence>
<dbReference type="EMBL" id="JAQGDS010000014">
    <property type="protein sequence ID" value="KAJ6256134.1"/>
    <property type="molecule type" value="Genomic_DNA"/>
</dbReference>
<dbReference type="InterPro" id="IPR041677">
    <property type="entry name" value="DNA2/NAM7_AAA_11"/>
</dbReference>
<protein>
    <submittedName>
        <fullName evidence="5">ATP-dependent helicase NAM7</fullName>
    </submittedName>
</protein>
<dbReference type="InterPro" id="IPR045055">
    <property type="entry name" value="DNA2/NAM7-like"/>
</dbReference>
<evidence type="ECO:0000259" key="3">
    <source>
        <dbReference type="Pfam" id="PF13086"/>
    </source>
</evidence>
<proteinExistence type="predicted"/>
<dbReference type="InterPro" id="IPR041679">
    <property type="entry name" value="DNA2/NAM7-like_C"/>
</dbReference>
<dbReference type="Gene3D" id="3.40.50.300">
    <property type="entry name" value="P-loop containing nucleotide triphosphate hydrolases"/>
    <property type="match status" value="2"/>
</dbReference>
<dbReference type="Pfam" id="PF13086">
    <property type="entry name" value="AAA_11"/>
    <property type="match status" value="1"/>
</dbReference>
<comment type="caution">
    <text evidence="5">The sequence shown here is derived from an EMBL/GenBank/DDBJ whole genome shotgun (WGS) entry which is preliminary data.</text>
</comment>
<dbReference type="GO" id="GO:0004386">
    <property type="term" value="F:helicase activity"/>
    <property type="evidence" value="ECO:0007669"/>
    <property type="project" value="UniProtKB-KW"/>
</dbReference>
<evidence type="ECO:0000259" key="4">
    <source>
        <dbReference type="Pfam" id="PF13087"/>
    </source>
</evidence>